<comment type="similarity">
    <text evidence="1">Belongs to the SPIRAL1 family.</text>
</comment>
<accession>A0A5N6PHZ1</accession>
<evidence type="ECO:0000256" key="2">
    <source>
        <dbReference type="ARBA" id="ARBA00022701"/>
    </source>
</evidence>
<dbReference type="EMBL" id="SZYD01000004">
    <property type="protein sequence ID" value="KAD6453553.1"/>
    <property type="molecule type" value="Genomic_DNA"/>
</dbReference>
<dbReference type="AlphaFoldDB" id="A0A5N6PHZ1"/>
<dbReference type="PANTHER" id="PTHR33403:SF19">
    <property type="entry name" value="PROTEIN SPIRAL1-LIKE 5"/>
    <property type="match status" value="1"/>
</dbReference>
<feature type="compositionally biased region" description="Basic and acidic residues" evidence="3">
    <location>
        <begin position="66"/>
        <end position="88"/>
    </location>
</feature>
<keyword evidence="5" id="KW-1185">Reference proteome</keyword>
<evidence type="ECO:0000256" key="3">
    <source>
        <dbReference type="SAM" id="MobiDB-lite"/>
    </source>
</evidence>
<dbReference type="PANTHER" id="PTHR33403">
    <property type="entry name" value="SPR1"/>
    <property type="match status" value="1"/>
</dbReference>
<protein>
    <submittedName>
        <fullName evidence="4">Uncharacterized protein</fullName>
    </submittedName>
</protein>
<proteinExistence type="inferred from homology"/>
<evidence type="ECO:0000313" key="4">
    <source>
        <dbReference type="EMBL" id="KAD6453553.1"/>
    </source>
</evidence>
<dbReference type="Proteomes" id="UP000326396">
    <property type="component" value="Linkage Group LG12"/>
</dbReference>
<dbReference type="GO" id="GO:0010005">
    <property type="term" value="C:cortical microtubule, transverse to long axis"/>
    <property type="evidence" value="ECO:0007669"/>
    <property type="project" value="TreeGrafter"/>
</dbReference>
<reference evidence="4 5" key="1">
    <citation type="submission" date="2019-05" db="EMBL/GenBank/DDBJ databases">
        <title>Mikania micrantha, genome provides insights into the molecular mechanism of rapid growth.</title>
        <authorList>
            <person name="Liu B."/>
        </authorList>
    </citation>
    <scope>NUCLEOTIDE SEQUENCE [LARGE SCALE GENOMIC DNA]</scope>
    <source>
        <strain evidence="4">NLD-2019</strain>
        <tissue evidence="4">Leaf</tissue>
    </source>
</reference>
<evidence type="ECO:0000256" key="1">
    <source>
        <dbReference type="ARBA" id="ARBA00009656"/>
    </source>
</evidence>
<evidence type="ECO:0000313" key="5">
    <source>
        <dbReference type="Proteomes" id="UP000326396"/>
    </source>
</evidence>
<name>A0A5N6PHZ1_9ASTR</name>
<feature type="region of interest" description="Disordered" evidence="3">
    <location>
        <begin position="1"/>
        <end position="119"/>
    </location>
</feature>
<comment type="caution">
    <text evidence="4">The sequence shown here is derived from an EMBL/GenBank/DDBJ whole genome shotgun (WGS) entry which is preliminary data.</text>
</comment>
<keyword evidence="2" id="KW-0493">Microtubule</keyword>
<organism evidence="4 5">
    <name type="scientific">Mikania micrantha</name>
    <name type="common">bitter vine</name>
    <dbReference type="NCBI Taxonomy" id="192012"/>
    <lineage>
        <taxon>Eukaryota</taxon>
        <taxon>Viridiplantae</taxon>
        <taxon>Streptophyta</taxon>
        <taxon>Embryophyta</taxon>
        <taxon>Tracheophyta</taxon>
        <taxon>Spermatophyta</taxon>
        <taxon>Magnoliopsida</taxon>
        <taxon>eudicotyledons</taxon>
        <taxon>Gunneridae</taxon>
        <taxon>Pentapetalae</taxon>
        <taxon>asterids</taxon>
        <taxon>campanulids</taxon>
        <taxon>Asterales</taxon>
        <taxon>Asteraceae</taxon>
        <taxon>Asteroideae</taxon>
        <taxon>Heliantheae alliance</taxon>
        <taxon>Eupatorieae</taxon>
        <taxon>Mikania</taxon>
    </lineage>
</organism>
<dbReference type="GO" id="GO:0043622">
    <property type="term" value="P:cortical microtubule organization"/>
    <property type="evidence" value="ECO:0007669"/>
    <property type="project" value="InterPro"/>
</dbReference>
<sequence>MNRRNNSGGGQSSLGYLFGSDDLRQEGESKVTTSPVCMPPYGTDNKEEKSPEKAPTPPPPHPHPHLHLEKDEPNSFDHKYVYHVDGDKSTGFLVTGRPSTRVRSVPGGDSSLGYLFGDK</sequence>
<dbReference type="InterPro" id="IPR039613">
    <property type="entry name" value="SPR1/2/3/4/5"/>
</dbReference>
<gene>
    <name evidence="4" type="ORF">E3N88_08258</name>
</gene>
<dbReference type="OrthoDB" id="62622at2759"/>